<evidence type="ECO:0000313" key="4">
    <source>
        <dbReference type="Proteomes" id="UP001244011"/>
    </source>
</evidence>
<keyword evidence="4" id="KW-1185">Reference proteome</keyword>
<evidence type="ECO:0000256" key="1">
    <source>
        <dbReference type="ARBA" id="ARBA00038158"/>
    </source>
</evidence>
<dbReference type="GO" id="GO:0032259">
    <property type="term" value="P:methylation"/>
    <property type="evidence" value="ECO:0007669"/>
    <property type="project" value="UniProtKB-KW"/>
</dbReference>
<protein>
    <submittedName>
        <fullName evidence="3">S-adenosyl-L-methionine-dependent methyltransferase</fullName>
    </submittedName>
</protein>
<dbReference type="Gene3D" id="3.40.50.150">
    <property type="entry name" value="Vaccinia Virus protein VP39"/>
    <property type="match status" value="1"/>
</dbReference>
<dbReference type="AlphaFoldDB" id="A0AAJ0BXD9"/>
<sequence>MSGAGATSSKLAEEKRLAEAADTEAAGEQLPSKAAEEPAAKAAEEKLLVVDSLESPTAPPAAIPSTATLTAGTPPAATTTVPVLPAHHWTEAPDDGLDDNDSALGDGADSTASLSSSILSYRTIQGRTYHSEMGNAQYWGSNDEGHNESLDILHHVFTLALEGKLYLAPIKEPKKVLDVGTGTGIWAIDFADAFPGSDVIGTDVSPIQPTWVPPNLRFEIEDCTQEWTFHENEFDYIHIRYMVGSLTNWHALFKEAYRCLKPGGWFESYEGSPSLHCDNDTIPPTSALGQWGPLFINGGRQIGRSFTVVEEEIQRKAMEEAGFVDIQEKSIKVPSGSWPEDPRLKDMGSFSKLAVMQDAEGFILFMTNVLGWPRQQVDVFIAHLRKELRVCKYNYYYNQRVVWGRKPEL</sequence>
<comment type="similarity">
    <text evidence="1">Belongs to the methyltransferase superfamily. LaeA methyltransferase family.</text>
</comment>
<evidence type="ECO:0000256" key="2">
    <source>
        <dbReference type="SAM" id="MobiDB-lite"/>
    </source>
</evidence>
<dbReference type="SUPFAM" id="SSF53335">
    <property type="entry name" value="S-adenosyl-L-methionine-dependent methyltransferases"/>
    <property type="match status" value="1"/>
</dbReference>
<feature type="compositionally biased region" description="Low complexity" evidence="2">
    <location>
        <begin position="63"/>
        <end position="86"/>
    </location>
</feature>
<name>A0AAJ0BXD9_9PEZI</name>
<dbReference type="GeneID" id="85315970"/>
<dbReference type="GO" id="GO:0008168">
    <property type="term" value="F:methyltransferase activity"/>
    <property type="evidence" value="ECO:0007669"/>
    <property type="project" value="UniProtKB-KW"/>
</dbReference>
<evidence type="ECO:0000313" key="3">
    <source>
        <dbReference type="EMBL" id="KAK1766060.1"/>
    </source>
</evidence>
<feature type="compositionally biased region" description="Basic and acidic residues" evidence="2">
    <location>
        <begin position="34"/>
        <end position="48"/>
    </location>
</feature>
<proteinExistence type="inferred from homology"/>
<dbReference type="RefSeq" id="XP_060282273.1">
    <property type="nucleotide sequence ID" value="XM_060432783.1"/>
</dbReference>
<dbReference type="Proteomes" id="UP001244011">
    <property type="component" value="Unassembled WGS sequence"/>
</dbReference>
<feature type="compositionally biased region" description="Acidic residues" evidence="2">
    <location>
        <begin position="92"/>
        <end position="101"/>
    </location>
</feature>
<dbReference type="CDD" id="cd02440">
    <property type="entry name" value="AdoMet_MTases"/>
    <property type="match status" value="1"/>
</dbReference>
<dbReference type="EMBL" id="MU839013">
    <property type="protein sequence ID" value="KAK1766060.1"/>
    <property type="molecule type" value="Genomic_DNA"/>
</dbReference>
<organism evidence="3 4">
    <name type="scientific">Phialemonium atrogriseum</name>
    <dbReference type="NCBI Taxonomy" id="1093897"/>
    <lineage>
        <taxon>Eukaryota</taxon>
        <taxon>Fungi</taxon>
        <taxon>Dikarya</taxon>
        <taxon>Ascomycota</taxon>
        <taxon>Pezizomycotina</taxon>
        <taxon>Sordariomycetes</taxon>
        <taxon>Sordariomycetidae</taxon>
        <taxon>Cephalothecales</taxon>
        <taxon>Cephalothecaceae</taxon>
        <taxon>Phialemonium</taxon>
    </lineage>
</organism>
<keyword evidence="3" id="KW-0489">Methyltransferase</keyword>
<comment type="caution">
    <text evidence="3">The sequence shown here is derived from an EMBL/GenBank/DDBJ whole genome shotgun (WGS) entry which is preliminary data.</text>
</comment>
<dbReference type="PANTHER" id="PTHR43591">
    <property type="entry name" value="METHYLTRANSFERASE"/>
    <property type="match status" value="1"/>
</dbReference>
<reference evidence="3" key="1">
    <citation type="submission" date="2023-06" db="EMBL/GenBank/DDBJ databases">
        <title>Genome-scale phylogeny and comparative genomics of the fungal order Sordariales.</title>
        <authorList>
            <consortium name="Lawrence Berkeley National Laboratory"/>
            <person name="Hensen N."/>
            <person name="Bonometti L."/>
            <person name="Westerberg I."/>
            <person name="Brannstrom I.O."/>
            <person name="Guillou S."/>
            <person name="Cros-Aarteil S."/>
            <person name="Calhoun S."/>
            <person name="Haridas S."/>
            <person name="Kuo A."/>
            <person name="Mondo S."/>
            <person name="Pangilinan J."/>
            <person name="Riley R."/>
            <person name="Labutti K."/>
            <person name="Andreopoulos B."/>
            <person name="Lipzen A."/>
            <person name="Chen C."/>
            <person name="Yanf M."/>
            <person name="Daum C."/>
            <person name="Ng V."/>
            <person name="Clum A."/>
            <person name="Steindorff A."/>
            <person name="Ohm R."/>
            <person name="Martin F."/>
            <person name="Silar P."/>
            <person name="Natvig D."/>
            <person name="Lalanne C."/>
            <person name="Gautier V."/>
            <person name="Ament-Velasquez S.L."/>
            <person name="Kruys A."/>
            <person name="Hutchinson M.I."/>
            <person name="Powell A.J."/>
            <person name="Barry K."/>
            <person name="Miller A.N."/>
            <person name="Grigoriev I.V."/>
            <person name="Debuchy R."/>
            <person name="Gladieux P."/>
            <person name="Thoren M.H."/>
            <person name="Johannesson H."/>
        </authorList>
    </citation>
    <scope>NUCLEOTIDE SEQUENCE</scope>
    <source>
        <strain evidence="3">8032-3</strain>
    </source>
</reference>
<dbReference type="PANTHER" id="PTHR43591:SF10">
    <property type="entry name" value="ABC TRANSMEMBRANE TYPE-1 DOMAIN-CONTAINING PROTEIN-RELATED"/>
    <property type="match status" value="1"/>
</dbReference>
<feature type="region of interest" description="Disordered" evidence="2">
    <location>
        <begin position="1"/>
        <end position="112"/>
    </location>
</feature>
<accession>A0AAJ0BXD9</accession>
<dbReference type="InterPro" id="IPR029063">
    <property type="entry name" value="SAM-dependent_MTases_sf"/>
</dbReference>
<dbReference type="Pfam" id="PF13489">
    <property type="entry name" value="Methyltransf_23"/>
    <property type="match status" value="1"/>
</dbReference>
<keyword evidence="3" id="KW-0808">Transferase</keyword>
<gene>
    <name evidence="3" type="ORF">QBC33DRAFT_620944</name>
</gene>